<dbReference type="EMBL" id="CP002475">
    <property type="protein sequence ID" value="ADW04164.1"/>
    <property type="molecule type" value="Genomic_DNA"/>
</dbReference>
<organism evidence="2 3">
    <name type="scientific">Streptomyces pratensis (strain ATCC 33331 / IAF-45CD)</name>
    <dbReference type="NCBI Taxonomy" id="591167"/>
    <lineage>
        <taxon>Bacteria</taxon>
        <taxon>Bacillati</taxon>
        <taxon>Actinomycetota</taxon>
        <taxon>Actinomycetes</taxon>
        <taxon>Kitasatosporales</taxon>
        <taxon>Streptomycetaceae</taxon>
        <taxon>Streptomyces</taxon>
    </lineage>
</organism>
<dbReference type="OrthoDB" id="4253714at2"/>
<feature type="transmembrane region" description="Helical" evidence="1">
    <location>
        <begin position="6"/>
        <end position="26"/>
    </location>
</feature>
<proteinExistence type="predicted"/>
<evidence type="ECO:0000256" key="1">
    <source>
        <dbReference type="SAM" id="Phobius"/>
    </source>
</evidence>
<accession>A0A8D4BFM3</accession>
<keyword evidence="1" id="KW-0472">Membrane</keyword>
<evidence type="ECO:0000313" key="3">
    <source>
        <dbReference type="Proteomes" id="UP000002066"/>
    </source>
</evidence>
<dbReference type="AlphaFoldDB" id="A0A8D4BFM3"/>
<dbReference type="KEGG" id="sfa:Sfla_2736"/>
<gene>
    <name evidence="2" type="ordered locus">Sfla_2736</name>
</gene>
<keyword evidence="1" id="KW-1133">Transmembrane helix</keyword>
<protein>
    <submittedName>
        <fullName evidence="2">Uncharacterized protein</fullName>
    </submittedName>
</protein>
<evidence type="ECO:0000313" key="2">
    <source>
        <dbReference type="EMBL" id="ADW04164.1"/>
    </source>
</evidence>
<keyword evidence="1" id="KW-0812">Transmembrane</keyword>
<sequence>MIDPLTGVVVVAAVGAVAAFAGDRVLRRRKRAFRDRYGTYDGFRTQVDADEVRAVRDARGEVAAVKVVRDRHPLASLAHAHRYVKEL</sequence>
<reference evidence="2 3" key="1">
    <citation type="submission" date="2011-01" db="EMBL/GenBank/DDBJ databases">
        <title>Complete sequence of chromosome of Streptomyces flavogriseus ATCC 33331.</title>
        <authorList>
            <consortium name="US DOE Joint Genome Institute"/>
            <person name="Lucas S."/>
            <person name="Copeland A."/>
            <person name="Lapidus A."/>
            <person name="Cheng J.-F."/>
            <person name="Goodwin L."/>
            <person name="Pitluck S."/>
            <person name="Davenport K."/>
            <person name="Detter J.C."/>
            <person name="Han C."/>
            <person name="Tapia R."/>
            <person name="Land M."/>
            <person name="Hauser L."/>
            <person name="Kyrpides N."/>
            <person name="Ivanova N."/>
            <person name="Ovchinnikova G."/>
            <person name="Pagani I."/>
            <person name="Brumm P."/>
            <person name="Mead D."/>
            <person name="Woyke T."/>
        </authorList>
    </citation>
    <scope>NUCLEOTIDE SEQUENCE [LARGE SCALE GENOMIC DNA]</scope>
    <source>
        <strain evidence="3">ATCC 33331 / IAF-45CD</strain>
    </source>
</reference>
<name>A0A8D4BFM3_STRFA</name>
<dbReference type="Proteomes" id="UP000002066">
    <property type="component" value="Chromosome"/>
</dbReference>